<evidence type="ECO:0000313" key="3">
    <source>
        <dbReference type="Proteomes" id="UP000011668"/>
    </source>
</evidence>
<proteinExistence type="predicted"/>
<dbReference type="EMBL" id="AFRT01001807">
    <property type="protein sequence ID" value="ELU39344.1"/>
    <property type="molecule type" value="Genomic_DNA"/>
</dbReference>
<feature type="region of interest" description="Disordered" evidence="1">
    <location>
        <begin position="80"/>
        <end position="107"/>
    </location>
</feature>
<dbReference type="HOGENOM" id="CLU_2211752_0_0_1"/>
<dbReference type="AlphaFoldDB" id="L8WSJ3"/>
<dbReference type="Proteomes" id="UP000011668">
    <property type="component" value="Unassembled WGS sequence"/>
</dbReference>
<sequence length="107" mass="11808">MSPFRQNLVGVFTCNLPLLVGGSGQWTHSSQIDLSCALVQSLDISSLVQPLFAKQRWVLCQRSTMQESSRRLLFCELKTKSSSNKREQAPKQICAAKQLSHGSPNSG</sequence>
<name>L8WSJ3_THACA</name>
<gene>
    <name evidence="2" type="ORF">AG1IA_06626</name>
</gene>
<keyword evidence="3" id="KW-1185">Reference proteome</keyword>
<protein>
    <submittedName>
        <fullName evidence="2">Uncharacterized protein</fullName>
    </submittedName>
</protein>
<accession>L8WSJ3</accession>
<evidence type="ECO:0000256" key="1">
    <source>
        <dbReference type="SAM" id="MobiDB-lite"/>
    </source>
</evidence>
<organism evidence="2 3">
    <name type="scientific">Thanatephorus cucumeris (strain AG1-IA)</name>
    <name type="common">Rice sheath blight fungus</name>
    <name type="synonym">Rhizoctonia solani</name>
    <dbReference type="NCBI Taxonomy" id="983506"/>
    <lineage>
        <taxon>Eukaryota</taxon>
        <taxon>Fungi</taxon>
        <taxon>Dikarya</taxon>
        <taxon>Basidiomycota</taxon>
        <taxon>Agaricomycotina</taxon>
        <taxon>Agaricomycetes</taxon>
        <taxon>Cantharellales</taxon>
        <taxon>Ceratobasidiaceae</taxon>
        <taxon>Rhizoctonia</taxon>
        <taxon>Rhizoctonia solani AG-1</taxon>
    </lineage>
</organism>
<comment type="caution">
    <text evidence="2">The sequence shown here is derived from an EMBL/GenBank/DDBJ whole genome shotgun (WGS) entry which is preliminary data.</text>
</comment>
<evidence type="ECO:0000313" key="2">
    <source>
        <dbReference type="EMBL" id="ELU39344.1"/>
    </source>
</evidence>
<reference evidence="2 3" key="1">
    <citation type="journal article" date="2013" name="Nat. Commun.">
        <title>The evolution and pathogenic mechanisms of the rice sheath blight pathogen.</title>
        <authorList>
            <person name="Zheng A."/>
            <person name="Lin R."/>
            <person name="Xu L."/>
            <person name="Qin P."/>
            <person name="Tang C."/>
            <person name="Ai P."/>
            <person name="Zhang D."/>
            <person name="Liu Y."/>
            <person name="Sun Z."/>
            <person name="Feng H."/>
            <person name="Wang Y."/>
            <person name="Chen Y."/>
            <person name="Liang X."/>
            <person name="Fu R."/>
            <person name="Li Q."/>
            <person name="Zhang J."/>
            <person name="Yu X."/>
            <person name="Xie Z."/>
            <person name="Ding L."/>
            <person name="Guan P."/>
            <person name="Tang J."/>
            <person name="Liang Y."/>
            <person name="Wang S."/>
            <person name="Deng Q."/>
            <person name="Li S."/>
            <person name="Zhu J."/>
            <person name="Wang L."/>
            <person name="Liu H."/>
            <person name="Li P."/>
        </authorList>
    </citation>
    <scope>NUCLEOTIDE SEQUENCE [LARGE SCALE GENOMIC DNA]</scope>
    <source>
        <strain evidence="3">AG-1 IA</strain>
    </source>
</reference>